<evidence type="ECO:0000313" key="2">
    <source>
        <dbReference type="EMBL" id="OXA37741.1"/>
    </source>
</evidence>
<comment type="caution">
    <text evidence="2">The sequence shown here is derived from an EMBL/GenBank/DDBJ whole genome shotgun (WGS) entry which is preliminary data.</text>
</comment>
<feature type="compositionally biased region" description="Basic and acidic residues" evidence="1">
    <location>
        <begin position="97"/>
        <end position="112"/>
    </location>
</feature>
<dbReference type="Proteomes" id="UP000198287">
    <property type="component" value="Unassembled WGS sequence"/>
</dbReference>
<evidence type="ECO:0000313" key="3">
    <source>
        <dbReference type="Proteomes" id="UP000198287"/>
    </source>
</evidence>
<dbReference type="EMBL" id="LNIX01000053">
    <property type="protein sequence ID" value="OXA37741.1"/>
    <property type="molecule type" value="Genomic_DNA"/>
</dbReference>
<proteinExistence type="predicted"/>
<sequence>MRDRVVGPWHFSTSRITPRRPRWLMMVENYTTTFVTAWYNISIHGKYIFQPTYEQWNLVHFKYDSDNPGSSKFIIFNLIAPRHMFLPGADPSDNPDPSDHPDPDRIERHIRSDNPVVAYIRSGSAKNYPIRSDPTDSHP</sequence>
<accession>A0A226CZB0</accession>
<evidence type="ECO:0000256" key="1">
    <source>
        <dbReference type="SAM" id="MobiDB-lite"/>
    </source>
</evidence>
<organism evidence="2 3">
    <name type="scientific">Folsomia candida</name>
    <name type="common">Springtail</name>
    <dbReference type="NCBI Taxonomy" id="158441"/>
    <lineage>
        <taxon>Eukaryota</taxon>
        <taxon>Metazoa</taxon>
        <taxon>Ecdysozoa</taxon>
        <taxon>Arthropoda</taxon>
        <taxon>Hexapoda</taxon>
        <taxon>Collembola</taxon>
        <taxon>Entomobryomorpha</taxon>
        <taxon>Isotomoidea</taxon>
        <taxon>Isotomidae</taxon>
        <taxon>Proisotominae</taxon>
        <taxon>Folsomia</taxon>
    </lineage>
</organism>
<keyword evidence="3" id="KW-1185">Reference proteome</keyword>
<reference evidence="2 3" key="1">
    <citation type="submission" date="2015-12" db="EMBL/GenBank/DDBJ databases">
        <title>The genome of Folsomia candida.</title>
        <authorList>
            <person name="Faddeeva A."/>
            <person name="Derks M.F."/>
            <person name="Anvar Y."/>
            <person name="Smit S."/>
            <person name="Van Straalen N."/>
            <person name="Roelofs D."/>
        </authorList>
    </citation>
    <scope>NUCLEOTIDE SEQUENCE [LARGE SCALE GENOMIC DNA]</scope>
    <source>
        <strain evidence="2 3">VU population</strain>
        <tissue evidence="2">Whole body</tissue>
    </source>
</reference>
<gene>
    <name evidence="2" type="ORF">Fcan01_27531</name>
</gene>
<dbReference type="AlphaFoldDB" id="A0A226CZB0"/>
<feature type="region of interest" description="Disordered" evidence="1">
    <location>
        <begin position="87"/>
        <end position="114"/>
    </location>
</feature>
<name>A0A226CZB0_FOLCA</name>
<protein>
    <submittedName>
        <fullName evidence="2">Uncharacterized protein</fullName>
    </submittedName>
</protein>